<reference evidence="2 3" key="1">
    <citation type="submission" date="2015-08" db="EMBL/GenBank/DDBJ databases">
        <title>Next Generation Sequencing and Analysis of the Genome of Puccinia sorghi L Schw, the Causal Agent of Maize Common Rust.</title>
        <authorList>
            <person name="Rochi L."/>
            <person name="Burguener G."/>
            <person name="Darino M."/>
            <person name="Turjanski A."/>
            <person name="Kreff E."/>
            <person name="Dieguez M.J."/>
            <person name="Sacco F."/>
        </authorList>
    </citation>
    <scope>NUCLEOTIDE SEQUENCE [LARGE SCALE GENOMIC DNA]</scope>
    <source>
        <strain evidence="2 3">RO10H11247</strain>
    </source>
</reference>
<name>A0A0L6VQI4_9BASI</name>
<keyword evidence="3" id="KW-1185">Reference proteome</keyword>
<evidence type="ECO:0000313" key="3">
    <source>
        <dbReference type="Proteomes" id="UP000037035"/>
    </source>
</evidence>
<dbReference type="VEuPathDB" id="FungiDB:VP01_1203g3"/>
<evidence type="ECO:0000313" key="2">
    <source>
        <dbReference type="EMBL" id="KNZ62944.1"/>
    </source>
</evidence>
<protein>
    <submittedName>
        <fullName evidence="2">Uncharacterized protein</fullName>
    </submittedName>
</protein>
<evidence type="ECO:0000256" key="1">
    <source>
        <dbReference type="SAM" id="MobiDB-lite"/>
    </source>
</evidence>
<gene>
    <name evidence="2" type="ORF">VP01_1203g3</name>
</gene>
<feature type="compositionally biased region" description="Polar residues" evidence="1">
    <location>
        <begin position="1"/>
        <end position="12"/>
    </location>
</feature>
<accession>A0A0L6VQI4</accession>
<dbReference type="Proteomes" id="UP000037035">
    <property type="component" value="Unassembled WGS sequence"/>
</dbReference>
<feature type="region of interest" description="Disordered" evidence="1">
    <location>
        <begin position="1"/>
        <end position="24"/>
    </location>
</feature>
<dbReference type="EMBL" id="LAVV01002266">
    <property type="protein sequence ID" value="KNZ62944.1"/>
    <property type="molecule type" value="Genomic_DNA"/>
</dbReference>
<dbReference type="AlphaFoldDB" id="A0A0L6VQI4"/>
<sequence>MASNYQNINPKSRATPKEAPNPFKSYEEYASKRDEGEHFDFEIYSSDGRVPDSYTGLIDHGVFIVG</sequence>
<organism evidence="2 3">
    <name type="scientific">Puccinia sorghi</name>
    <dbReference type="NCBI Taxonomy" id="27349"/>
    <lineage>
        <taxon>Eukaryota</taxon>
        <taxon>Fungi</taxon>
        <taxon>Dikarya</taxon>
        <taxon>Basidiomycota</taxon>
        <taxon>Pucciniomycotina</taxon>
        <taxon>Pucciniomycetes</taxon>
        <taxon>Pucciniales</taxon>
        <taxon>Pucciniaceae</taxon>
        <taxon>Puccinia</taxon>
    </lineage>
</organism>
<comment type="caution">
    <text evidence="2">The sequence shown here is derived from an EMBL/GenBank/DDBJ whole genome shotgun (WGS) entry which is preliminary data.</text>
</comment>
<proteinExistence type="predicted"/>